<dbReference type="Proteomes" id="UP000192907">
    <property type="component" value="Unassembled WGS sequence"/>
</dbReference>
<evidence type="ECO:0000313" key="3">
    <source>
        <dbReference type="Proteomes" id="UP000192907"/>
    </source>
</evidence>
<reference evidence="3" key="1">
    <citation type="submission" date="2017-04" db="EMBL/GenBank/DDBJ databases">
        <authorList>
            <person name="Varghese N."/>
            <person name="Submissions S."/>
        </authorList>
    </citation>
    <scope>NUCLEOTIDE SEQUENCE [LARGE SCALE GENOMIC DNA]</scope>
    <source>
        <strain evidence="3">RKEM611</strain>
    </source>
</reference>
<dbReference type="Pfam" id="PF02624">
    <property type="entry name" value="YcaO"/>
    <property type="match status" value="1"/>
</dbReference>
<accession>A0A1Y6CKD3</accession>
<name>A0A1Y6CKD3_9BACT</name>
<dbReference type="EMBL" id="FWZT01000024">
    <property type="protein sequence ID" value="SMF68627.1"/>
    <property type="molecule type" value="Genomic_DNA"/>
</dbReference>
<evidence type="ECO:0000313" key="2">
    <source>
        <dbReference type="EMBL" id="SMF68627.1"/>
    </source>
</evidence>
<dbReference type="AlphaFoldDB" id="A0A1Y6CKD3"/>
<organism evidence="2 3">
    <name type="scientific">Pseudobacteriovorax antillogorgiicola</name>
    <dbReference type="NCBI Taxonomy" id="1513793"/>
    <lineage>
        <taxon>Bacteria</taxon>
        <taxon>Pseudomonadati</taxon>
        <taxon>Bdellovibrionota</taxon>
        <taxon>Oligoflexia</taxon>
        <taxon>Oligoflexales</taxon>
        <taxon>Pseudobacteriovoracaceae</taxon>
        <taxon>Pseudobacteriovorax</taxon>
    </lineage>
</organism>
<dbReference type="Gene3D" id="3.30.1330.230">
    <property type="match status" value="1"/>
</dbReference>
<dbReference type="InterPro" id="IPR003776">
    <property type="entry name" value="YcaO-like_dom"/>
</dbReference>
<proteinExistence type="predicted"/>
<keyword evidence="3" id="KW-1185">Reference proteome</keyword>
<feature type="domain" description="YcaO" evidence="1">
    <location>
        <begin position="116"/>
        <end position="318"/>
    </location>
</feature>
<protein>
    <submittedName>
        <fullName evidence="2">YcaO-like family protein</fullName>
    </submittedName>
</protein>
<dbReference type="RefSeq" id="WP_132323860.1">
    <property type="nucleotide sequence ID" value="NZ_FWZT01000024.1"/>
</dbReference>
<dbReference type="STRING" id="1513793.SAMN06296036_12445"/>
<evidence type="ECO:0000259" key="1">
    <source>
        <dbReference type="Pfam" id="PF02624"/>
    </source>
</evidence>
<sequence>MTLQFKKVLHSQLAEWTLEPPFVETATVCNLKIFGVGMIASHPKFGQAIGAAASLLETPSNRAWFELCERAAILEGLAKGPDGIFPIRDIDGHLREMRRGRLVFGDDTYNQQSLSLKKSKSNGVALYSNWPEACLRASLELMERHHILESWRGQTLPKRCIPSSLGSLHPLHEIYDPHYYLLGQDHLTTTGSIVCTVMVYFKPKPSYKFKAPCLYAFDCSESLELSFQHAEQELLQRLIFLWGEPLPKEAPLVSPDAQFHQDYYLYPENTSILDAWLAGEFLTVKTETKPDSFNMIFADLSSTSTPEYHVAKAICPETHELYFGLSENFPQIYRNKAQMVHPIP</sequence>
<gene>
    <name evidence="2" type="ORF">SAMN06296036_12445</name>
</gene>